<dbReference type="Pfam" id="PF00498">
    <property type="entry name" value="FHA"/>
    <property type="match status" value="1"/>
</dbReference>
<dbReference type="InterPro" id="IPR008984">
    <property type="entry name" value="SMAD_FHA_dom_sf"/>
</dbReference>
<dbReference type="RefSeq" id="WP_101630000.1">
    <property type="nucleotide sequence ID" value="NZ_CALUAG010000014.1"/>
</dbReference>
<name>A0AAP4C7L4_9MICC</name>
<comment type="caution">
    <text evidence="3">The sequence shown here is derived from an EMBL/GenBank/DDBJ whole genome shotgun (WGS) entry which is preliminary data.</text>
</comment>
<dbReference type="CDD" id="cd00060">
    <property type="entry name" value="FHA"/>
    <property type="match status" value="1"/>
</dbReference>
<dbReference type="EMBL" id="JASODW010000012">
    <property type="protein sequence ID" value="MDK6275799.1"/>
    <property type="molecule type" value="Genomic_DNA"/>
</dbReference>
<dbReference type="PROSITE" id="PS50006">
    <property type="entry name" value="FHA_DOMAIN"/>
    <property type="match status" value="1"/>
</dbReference>
<sequence length="144" mass="15723">MPHQHRDAGADVTTPEMLNRVARSLPVWEPTRPGSGYVELTHPDGARVRITADAVIGRQPGEFAEKEGLVGIPVQDPHRSVSRVHAHLWVRPDAPASVSDVHSGNGTRLQRGEHYISVANEPEPLEDGDIIWLGDVGLRTAIQL</sequence>
<dbReference type="SUPFAM" id="SSF49879">
    <property type="entry name" value="SMAD/FHA domain"/>
    <property type="match status" value="1"/>
</dbReference>
<accession>A0AAP4C7L4</accession>
<evidence type="ECO:0000256" key="1">
    <source>
        <dbReference type="ARBA" id="ARBA00022553"/>
    </source>
</evidence>
<gene>
    <name evidence="3" type="ORF">QP116_08665</name>
</gene>
<feature type="domain" description="FHA" evidence="2">
    <location>
        <begin position="54"/>
        <end position="114"/>
    </location>
</feature>
<evidence type="ECO:0000259" key="2">
    <source>
        <dbReference type="PROSITE" id="PS50006"/>
    </source>
</evidence>
<dbReference type="Proteomes" id="UP001240483">
    <property type="component" value="Unassembled WGS sequence"/>
</dbReference>
<dbReference type="Gene3D" id="2.60.200.20">
    <property type="match status" value="1"/>
</dbReference>
<organism evidence="3 4">
    <name type="scientific">Pseudoglutamicibacter cumminsii</name>
    <dbReference type="NCBI Taxonomy" id="156979"/>
    <lineage>
        <taxon>Bacteria</taxon>
        <taxon>Bacillati</taxon>
        <taxon>Actinomycetota</taxon>
        <taxon>Actinomycetes</taxon>
        <taxon>Micrococcales</taxon>
        <taxon>Micrococcaceae</taxon>
        <taxon>Pseudoglutamicibacter</taxon>
    </lineage>
</organism>
<dbReference type="InterPro" id="IPR000253">
    <property type="entry name" value="FHA_dom"/>
</dbReference>
<evidence type="ECO:0000313" key="3">
    <source>
        <dbReference type="EMBL" id="MDK6275799.1"/>
    </source>
</evidence>
<proteinExistence type="predicted"/>
<evidence type="ECO:0000313" key="4">
    <source>
        <dbReference type="Proteomes" id="UP001240483"/>
    </source>
</evidence>
<protein>
    <submittedName>
        <fullName evidence="3">FHA domain-containing protein</fullName>
    </submittedName>
</protein>
<dbReference type="AlphaFoldDB" id="A0AAP4C7L4"/>
<reference evidence="3" key="1">
    <citation type="submission" date="2023-05" db="EMBL/GenBank/DDBJ databases">
        <title>Cataloging the Phylogenetic Diversity of Human Bladder Bacteria.</title>
        <authorList>
            <person name="Du J."/>
        </authorList>
    </citation>
    <scope>NUCLEOTIDE SEQUENCE</scope>
    <source>
        <strain evidence="3">UMB9978</strain>
    </source>
</reference>
<keyword evidence="1" id="KW-0597">Phosphoprotein</keyword>